<name>A0A4R5P4X1_9MYCO</name>
<proteinExistence type="predicted"/>
<dbReference type="Proteomes" id="UP000295627">
    <property type="component" value="Unassembled WGS sequence"/>
</dbReference>
<dbReference type="EMBL" id="RXLR01000024">
    <property type="protein sequence ID" value="TDH17952.1"/>
    <property type="molecule type" value="Genomic_DNA"/>
</dbReference>
<organism evidence="1 2">
    <name type="scientific">Mycobacteroides franklinii</name>
    <dbReference type="NCBI Taxonomy" id="948102"/>
    <lineage>
        <taxon>Bacteria</taxon>
        <taxon>Bacillati</taxon>
        <taxon>Actinomycetota</taxon>
        <taxon>Actinomycetes</taxon>
        <taxon>Mycobacteriales</taxon>
        <taxon>Mycobacteriaceae</taxon>
        <taxon>Mycobacteroides</taxon>
    </lineage>
</organism>
<accession>A0A4R5P4X1</accession>
<dbReference type="AlphaFoldDB" id="A0A4R5P4X1"/>
<comment type="caution">
    <text evidence="1">The sequence shown here is derived from an EMBL/GenBank/DDBJ whole genome shotgun (WGS) entry which is preliminary data.</text>
</comment>
<protein>
    <submittedName>
        <fullName evidence="1">Uncharacterized protein</fullName>
    </submittedName>
</protein>
<evidence type="ECO:0000313" key="1">
    <source>
        <dbReference type="EMBL" id="TDH17952.1"/>
    </source>
</evidence>
<evidence type="ECO:0000313" key="2">
    <source>
        <dbReference type="Proteomes" id="UP000295627"/>
    </source>
</evidence>
<gene>
    <name evidence="1" type="ORF">EJ571_24800</name>
</gene>
<sequence length="234" mass="25111">MALAEWAAPHGPTQDPVLCALACEVLHRCGGADHAAVSDLTIRHPVAAALRQWFAVEIPDLLAPGDEPAIVQQTWFLLHGEGTSLPAYGQAVIRAWPTDVHGRPPLYEDRRTEGYLLSGPPLSAAQAATLLAEKLRGMALYSAAFGRLAARHGVYSIPVYRGYGSTPPPFLHNAVACVGWTLQGATGDGVMFMTEVDPRCVVGITLYRECHPMIAPFRLDTGPAGGVVQWQRLA</sequence>
<reference evidence="1 2" key="1">
    <citation type="journal article" date="2019" name="Sci. Rep.">
        <title>Extended insight into the Mycobacterium chelonae-abscessus complex through whole genome sequencing of Mycobacterium salmoniphilum outbreak and Mycobacterium salmoniphilum-like strains.</title>
        <authorList>
            <person name="Behra P.R.K."/>
            <person name="Das S."/>
            <person name="Pettersson B.M.F."/>
            <person name="Shirreff L."/>
            <person name="DuCote T."/>
            <person name="Jacobsson K.G."/>
            <person name="Ennis D.G."/>
            <person name="Kirsebom L.A."/>
        </authorList>
    </citation>
    <scope>NUCLEOTIDE SEQUENCE [LARGE SCALE GENOMIC DNA]</scope>
    <source>
        <strain evidence="1 2">DSM 45524</strain>
    </source>
</reference>
<dbReference type="RefSeq" id="WP_133052560.1">
    <property type="nucleotide sequence ID" value="NZ_MAFQ01000014.1"/>
</dbReference>